<name>A0A5N1IVI5_9BACT</name>
<dbReference type="EMBL" id="VTWT01000007">
    <property type="protein sequence ID" value="KAA9332010.1"/>
    <property type="molecule type" value="Genomic_DNA"/>
</dbReference>
<evidence type="ECO:0000313" key="2">
    <source>
        <dbReference type="Proteomes" id="UP000326570"/>
    </source>
</evidence>
<proteinExistence type="predicted"/>
<gene>
    <name evidence="1" type="ORF">F0P94_13520</name>
</gene>
<dbReference type="Proteomes" id="UP000326570">
    <property type="component" value="Unassembled WGS sequence"/>
</dbReference>
<accession>A0A5N1IVI5</accession>
<comment type="caution">
    <text evidence="1">The sequence shown here is derived from an EMBL/GenBank/DDBJ whole genome shotgun (WGS) entry which is preliminary data.</text>
</comment>
<sequence length="811" mass="91100">MVYVYKDKIIQLFVAEANRHLKAKVEVGKIDLSLWEKFPQVAITVQNVKISGSLPEITEPLATGKQLYFTFNLKDVLSGKYEVREFSLENGQILVRVQPDGAVNYHVFEPDTASSSEAFKFDLEKITLKNVLLEYDDRQLDQTYQTDAKELVAALKISPEKIAIHAEGQTHIHNILINKSAYFKGKDVVLNTHLDILRLEEKVVIAPSEVKVGQASYTVNGSVAYKNETELDLKLHGRNTNIQSLLSLLPQKFTKPLSKYQSQGNVYFKGVVNGTASGRKSPLIAFEFGCKNASFYHPDYKEKLENISLEGSFSNGKKHNLQTSVLELKNLKGTLRGRPFSANLVYSNFANPDLKLDAKADLDIAHVLALFPQEQVKSGSGNAQVQFAFAGNLNAFRAKPANQTLKASGDLHLKNANLHLKQYAQPFKNLNGTFLLRKNDVAVSDFSGQLGSSDFTLNGYFKNMLGWLLLDNQSLFVQADFDAAFLNFDELLAATGSTSEAGKPAAGQEAEYNLVVSPNLDFNLNAKVKKLQFRRFKSKNVTGTVRLKDQVVSSPNIALSIIGGRFSVKGSLDARSRNNLKASTSTWVEDIRVDSLLYVFENFGQNFLQQRHLKGELTANIQSDLYFDKHLNPLVDKMEADINATLVNGQLVYFEPMQKLSAFADRNELANLRFSELTNHFWIQNRTVYIPEMEIRSNVSRASVIGISGTHTFDQQMDYKFRIPLAKGEKKRDKDERFGNVEVVQAGGPANLFLTLKGSENNYKIAYDQERVKTKLKDDLRKEKQEFVDALKGKKEPEKAVEVKEGEYFNF</sequence>
<dbReference type="InterPro" id="IPR052894">
    <property type="entry name" value="AsmA-related"/>
</dbReference>
<dbReference type="PANTHER" id="PTHR30441">
    <property type="entry name" value="DUF748 DOMAIN-CONTAINING PROTEIN"/>
    <property type="match status" value="1"/>
</dbReference>
<evidence type="ECO:0000313" key="1">
    <source>
        <dbReference type="EMBL" id="KAA9332010.1"/>
    </source>
</evidence>
<reference evidence="1 2" key="1">
    <citation type="submission" date="2019-09" db="EMBL/GenBank/DDBJ databases">
        <title>Genome sequence of Adhaeribacter sp. M2.</title>
        <authorList>
            <person name="Srinivasan S."/>
        </authorList>
    </citation>
    <scope>NUCLEOTIDE SEQUENCE [LARGE SCALE GENOMIC DNA]</scope>
    <source>
        <strain evidence="1 2">M2</strain>
    </source>
</reference>
<dbReference type="AlphaFoldDB" id="A0A5N1IVI5"/>
<dbReference type="PANTHER" id="PTHR30441:SF8">
    <property type="entry name" value="DUF748 DOMAIN-CONTAINING PROTEIN"/>
    <property type="match status" value="1"/>
</dbReference>
<keyword evidence="2" id="KW-1185">Reference proteome</keyword>
<protein>
    <submittedName>
        <fullName evidence="1">Uncharacterized protein</fullName>
    </submittedName>
</protein>
<dbReference type="GO" id="GO:0090313">
    <property type="term" value="P:regulation of protein targeting to membrane"/>
    <property type="evidence" value="ECO:0007669"/>
    <property type="project" value="TreeGrafter"/>
</dbReference>
<dbReference type="GO" id="GO:0005886">
    <property type="term" value="C:plasma membrane"/>
    <property type="evidence" value="ECO:0007669"/>
    <property type="project" value="TreeGrafter"/>
</dbReference>
<organism evidence="1 2">
    <name type="scientific">Adhaeribacter soli</name>
    <dbReference type="NCBI Taxonomy" id="2607655"/>
    <lineage>
        <taxon>Bacteria</taxon>
        <taxon>Pseudomonadati</taxon>
        <taxon>Bacteroidota</taxon>
        <taxon>Cytophagia</taxon>
        <taxon>Cytophagales</taxon>
        <taxon>Hymenobacteraceae</taxon>
        <taxon>Adhaeribacter</taxon>
    </lineage>
</organism>